<evidence type="ECO:0000256" key="2">
    <source>
        <dbReference type="ARBA" id="ARBA00022801"/>
    </source>
</evidence>
<gene>
    <name evidence="4" type="ORF">HLI28_01095</name>
</gene>
<evidence type="ECO:0000259" key="3">
    <source>
        <dbReference type="PROSITE" id="PS51462"/>
    </source>
</evidence>
<dbReference type="InterPro" id="IPR015797">
    <property type="entry name" value="NUDIX_hydrolase-like_dom_sf"/>
</dbReference>
<evidence type="ECO:0000313" key="5">
    <source>
        <dbReference type="Proteomes" id="UP000557204"/>
    </source>
</evidence>
<dbReference type="GO" id="GO:0016787">
    <property type="term" value="F:hydrolase activity"/>
    <property type="evidence" value="ECO:0007669"/>
    <property type="project" value="UniProtKB-KW"/>
</dbReference>
<dbReference type="Pfam" id="PF00293">
    <property type="entry name" value="NUDIX"/>
    <property type="match status" value="1"/>
</dbReference>
<dbReference type="InterPro" id="IPR000086">
    <property type="entry name" value="NUDIX_hydrolase_dom"/>
</dbReference>
<evidence type="ECO:0000256" key="1">
    <source>
        <dbReference type="ARBA" id="ARBA00001946"/>
    </source>
</evidence>
<dbReference type="EMBL" id="JABFAJ010000003">
    <property type="protein sequence ID" value="NNU26143.1"/>
    <property type="molecule type" value="Genomic_DNA"/>
</dbReference>
<comment type="caution">
    <text evidence="4">The sequence shown here is derived from an EMBL/GenBank/DDBJ whole genome shotgun (WGS) entry which is preliminary data.</text>
</comment>
<dbReference type="Gene3D" id="3.90.79.10">
    <property type="entry name" value="Nucleoside Triphosphate Pyrophosphohydrolase"/>
    <property type="match status" value="1"/>
</dbReference>
<name>A0A849KC23_9MICO</name>
<dbReference type="Proteomes" id="UP000557204">
    <property type="component" value="Unassembled WGS sequence"/>
</dbReference>
<keyword evidence="2" id="KW-0378">Hydrolase</keyword>
<reference evidence="4 5" key="1">
    <citation type="submission" date="2020-05" db="EMBL/GenBank/DDBJ databases">
        <title>Genome sequence of Isoptericola sp. JC619 isolated from Chilika lagoon, India.</title>
        <authorList>
            <person name="Kumar D."/>
            <person name="Appam K."/>
            <person name="Gandham S."/>
            <person name="Uppada J."/>
            <person name="Sasikala C."/>
            <person name="Venkata Ramana C."/>
        </authorList>
    </citation>
    <scope>NUCLEOTIDE SEQUENCE [LARGE SCALE GENOMIC DNA]</scope>
    <source>
        <strain evidence="4 5">JC619</strain>
    </source>
</reference>
<dbReference type="PROSITE" id="PS51462">
    <property type="entry name" value="NUDIX"/>
    <property type="match status" value="1"/>
</dbReference>
<dbReference type="PANTHER" id="PTHR43046">
    <property type="entry name" value="GDP-MANNOSE MANNOSYL HYDROLASE"/>
    <property type="match status" value="1"/>
</dbReference>
<comment type="cofactor">
    <cofactor evidence="1">
        <name>Mg(2+)</name>
        <dbReference type="ChEBI" id="CHEBI:18420"/>
    </cofactor>
</comment>
<proteinExistence type="predicted"/>
<feature type="domain" description="Nudix hydrolase" evidence="3">
    <location>
        <begin position="6"/>
        <end position="135"/>
    </location>
</feature>
<dbReference type="AlphaFoldDB" id="A0A849KC23"/>
<dbReference type="RefSeq" id="WP_171245651.1">
    <property type="nucleotide sequence ID" value="NZ_JABFAJ010000003.1"/>
</dbReference>
<protein>
    <submittedName>
        <fullName evidence="4">NUDIX domain-containing protein</fullName>
    </submittedName>
</protein>
<dbReference type="SUPFAM" id="SSF55811">
    <property type="entry name" value="Nudix"/>
    <property type="match status" value="1"/>
</dbReference>
<dbReference type="PANTHER" id="PTHR43046:SF2">
    <property type="entry name" value="8-OXO-DGTP DIPHOSPHATASE-RELATED"/>
    <property type="match status" value="1"/>
</dbReference>
<accession>A0A849KC23</accession>
<evidence type="ECO:0000313" key="4">
    <source>
        <dbReference type="EMBL" id="NNU26143.1"/>
    </source>
</evidence>
<sequence>MTAAATTLHIVAAVIVRHGRWLLVRKQRTGTFIQVGGKIEAGESPRDALLRECAEEIGLDADPSRVRALGQHHATAANEPDHVVDAHVFELELPTGFEPRALAELAELRWVDPHDPVTPFPVAPLSQELMSRFGAGRPRTTPG</sequence>
<keyword evidence="5" id="KW-1185">Reference proteome</keyword>
<dbReference type="CDD" id="cd04690">
    <property type="entry name" value="NUDIX_Hydrolase"/>
    <property type="match status" value="1"/>
</dbReference>
<organism evidence="4 5">
    <name type="scientific">Isoptericola sediminis</name>
    <dbReference type="NCBI Taxonomy" id="2733572"/>
    <lineage>
        <taxon>Bacteria</taxon>
        <taxon>Bacillati</taxon>
        <taxon>Actinomycetota</taxon>
        <taxon>Actinomycetes</taxon>
        <taxon>Micrococcales</taxon>
        <taxon>Promicromonosporaceae</taxon>
        <taxon>Isoptericola</taxon>
    </lineage>
</organism>